<sequence length="287" mass="30440">MTSIVRSFGVFLVTFASLLPDARAPHYNIIVILTVPEVASSCGAHTPDVSPSGRGLAPAPGGGRLSLRCTQKFISHKNTRTRQHDNRTFYIAHAIPDIDSTSWGHRSRLISACCRSDISPDRYTPSHISPTLSRRHHIIRLIATIRDLSRRDYQIELYQYIQRNMPPSPPIPIGRGPTSYLNHQSQSTAFNAAAPQAPQNTPVGNGGVLSAASFASAAGWNAVAGPYPSPAAGSNSGSGMSLNSGNMAAGGFDLLAEAAKRAEFSIMVDDMGGLGFGNTSSNNGARA</sequence>
<reference evidence="2 3" key="1">
    <citation type="journal article" date="2011" name="J. Gen. Appl. Microbiol.">
        <title>Draft genome sequencing of the enigmatic yeast Saitoella complicata.</title>
        <authorList>
            <person name="Nishida H."/>
            <person name="Hamamoto M."/>
            <person name="Sugiyama J."/>
        </authorList>
    </citation>
    <scope>NUCLEOTIDE SEQUENCE [LARGE SCALE GENOMIC DNA]</scope>
    <source>
        <strain evidence="2 3">NRRL Y-17804</strain>
    </source>
</reference>
<evidence type="ECO:0000256" key="1">
    <source>
        <dbReference type="SAM" id="SignalP"/>
    </source>
</evidence>
<protein>
    <submittedName>
        <fullName evidence="2">Uncharacterized protein</fullName>
    </submittedName>
</protein>
<keyword evidence="3" id="KW-1185">Reference proteome</keyword>
<comment type="caution">
    <text evidence="2">The sequence shown here is derived from an EMBL/GenBank/DDBJ whole genome shotgun (WGS) entry which is preliminary data.</text>
</comment>
<feature type="signal peptide" evidence="1">
    <location>
        <begin position="1"/>
        <end position="24"/>
    </location>
</feature>
<reference evidence="2 3" key="3">
    <citation type="journal article" date="2015" name="Genome Announc.">
        <title>Draft Genome Sequence of the Archiascomycetous Yeast Saitoella complicata.</title>
        <authorList>
            <person name="Yamauchi K."/>
            <person name="Kondo S."/>
            <person name="Hamamoto M."/>
            <person name="Takahashi Y."/>
            <person name="Ogura Y."/>
            <person name="Hayashi T."/>
            <person name="Nishida H."/>
        </authorList>
    </citation>
    <scope>NUCLEOTIDE SEQUENCE [LARGE SCALE GENOMIC DNA]</scope>
    <source>
        <strain evidence="2 3">NRRL Y-17804</strain>
    </source>
</reference>
<dbReference type="EMBL" id="BACD03000032">
    <property type="protein sequence ID" value="GAO50398.1"/>
    <property type="molecule type" value="Genomic_DNA"/>
</dbReference>
<evidence type="ECO:0000313" key="3">
    <source>
        <dbReference type="Proteomes" id="UP000033140"/>
    </source>
</evidence>
<evidence type="ECO:0000313" key="2">
    <source>
        <dbReference type="EMBL" id="GAO50398.1"/>
    </source>
</evidence>
<keyword evidence="1" id="KW-0732">Signal</keyword>
<dbReference type="AlphaFoldDB" id="A0A0E9NKT0"/>
<dbReference type="Proteomes" id="UP000033140">
    <property type="component" value="Unassembled WGS sequence"/>
</dbReference>
<name>A0A0E9NKT0_SAICN</name>
<proteinExistence type="predicted"/>
<organism evidence="2 3">
    <name type="scientific">Saitoella complicata (strain BCRC 22490 / CBS 7301 / JCM 7358 / NBRC 10748 / NRRL Y-17804)</name>
    <dbReference type="NCBI Taxonomy" id="698492"/>
    <lineage>
        <taxon>Eukaryota</taxon>
        <taxon>Fungi</taxon>
        <taxon>Dikarya</taxon>
        <taxon>Ascomycota</taxon>
        <taxon>Taphrinomycotina</taxon>
        <taxon>Taphrinomycotina incertae sedis</taxon>
        <taxon>Saitoella</taxon>
    </lineage>
</organism>
<accession>A0A0E9NKT0</accession>
<reference evidence="2 3" key="2">
    <citation type="journal article" date="2014" name="J. Gen. Appl. Microbiol.">
        <title>The early diverging ascomycetous budding yeast Saitoella complicata has three histone deacetylases belonging to the Clr6, Hos2, and Rpd3 lineages.</title>
        <authorList>
            <person name="Nishida H."/>
            <person name="Matsumoto T."/>
            <person name="Kondo S."/>
            <person name="Hamamoto M."/>
            <person name="Yoshikawa H."/>
        </authorList>
    </citation>
    <scope>NUCLEOTIDE SEQUENCE [LARGE SCALE GENOMIC DNA]</scope>
    <source>
        <strain evidence="2 3">NRRL Y-17804</strain>
    </source>
</reference>
<feature type="chain" id="PRO_5002430732" evidence="1">
    <location>
        <begin position="25"/>
        <end position="287"/>
    </location>
</feature>
<gene>
    <name evidence="2" type="ORF">G7K_4524-t1</name>
</gene>